<dbReference type="RefSeq" id="WP_342006906.1">
    <property type="nucleotide sequence ID" value="NZ_JBCAMI010000004.1"/>
</dbReference>
<protein>
    <recommendedName>
        <fullName evidence="6">SURF1-like protein</fullName>
    </recommendedName>
</protein>
<name>A0ABU9KK44_9MICC</name>
<evidence type="ECO:0000256" key="4">
    <source>
        <dbReference type="ARBA" id="ARBA00022989"/>
    </source>
</evidence>
<dbReference type="PROSITE" id="PS50895">
    <property type="entry name" value="SURF1"/>
    <property type="match status" value="1"/>
</dbReference>
<proteinExistence type="inferred from homology"/>
<evidence type="ECO:0000256" key="1">
    <source>
        <dbReference type="ARBA" id="ARBA00004370"/>
    </source>
</evidence>
<dbReference type="InterPro" id="IPR002994">
    <property type="entry name" value="Surf1/Shy1"/>
</dbReference>
<evidence type="ECO:0000256" key="2">
    <source>
        <dbReference type="ARBA" id="ARBA00007165"/>
    </source>
</evidence>
<dbReference type="EMBL" id="JBCAMI010000004">
    <property type="protein sequence ID" value="MEL4080976.1"/>
    <property type="molecule type" value="Genomic_DNA"/>
</dbReference>
<accession>A0ABU9KK44</accession>
<keyword evidence="5 6" id="KW-0472">Membrane</keyword>
<keyword evidence="6" id="KW-1003">Cell membrane</keyword>
<comment type="subcellular location">
    <subcellularLocation>
        <location evidence="6">Cell membrane</location>
        <topology evidence="6">Multi-pass membrane protein</topology>
    </subcellularLocation>
    <subcellularLocation>
        <location evidence="1">Membrane</location>
    </subcellularLocation>
</comment>
<feature type="region of interest" description="Disordered" evidence="7">
    <location>
        <begin position="258"/>
        <end position="284"/>
    </location>
</feature>
<dbReference type="CDD" id="cd06662">
    <property type="entry name" value="SURF1"/>
    <property type="match status" value="1"/>
</dbReference>
<keyword evidence="4 6" id="KW-1133">Transmembrane helix</keyword>
<gene>
    <name evidence="8" type="ORF">AAC385_08925</name>
</gene>
<reference evidence="8 9" key="1">
    <citation type="submission" date="2024-04" db="EMBL/GenBank/DDBJ databases">
        <title>Arthrobacter nanjingensis.</title>
        <authorList>
            <person name="Park M."/>
        </authorList>
    </citation>
    <scope>NUCLEOTIDE SEQUENCE [LARGE SCALE GENOMIC DNA]</scope>
    <source>
        <strain evidence="8 9">A33</strain>
    </source>
</reference>
<sequence length="284" mass="31046">MVLKTALKPRWIAGLLFALVVSTVFVLLSQWQFGRSTQHDGQDAPDNSLETSRPLTSVLKPGTFFPSSAADQMVTLSGHYDARKQVLVKDRLLNGTSGYWVVTAFAVDGAPKLAGTKSTEATWIPVARGWVASPADAPQAPSGEIALTGRLVPSEAPTVTHDLPEQSYANLSVAELINVWDVSSYQGFVGASQEKSAGQVIGASDSSPLKPLRLKAAPKDQSVNWLNIFYAVEWVVFAGFALFIWWRLVKDDHQRQLEEAEDAAEDARRQTAPEQTLMDHRSNK</sequence>
<evidence type="ECO:0000256" key="6">
    <source>
        <dbReference type="RuleBase" id="RU363076"/>
    </source>
</evidence>
<comment type="similarity">
    <text evidence="2 6">Belongs to the SURF1 family.</text>
</comment>
<evidence type="ECO:0000313" key="8">
    <source>
        <dbReference type="EMBL" id="MEL4080976.1"/>
    </source>
</evidence>
<evidence type="ECO:0000256" key="3">
    <source>
        <dbReference type="ARBA" id="ARBA00022692"/>
    </source>
</evidence>
<feature type="transmembrane region" description="Helical" evidence="6">
    <location>
        <begin position="225"/>
        <end position="246"/>
    </location>
</feature>
<comment type="caution">
    <text evidence="8">The sequence shown here is derived from an EMBL/GenBank/DDBJ whole genome shotgun (WGS) entry which is preliminary data.</text>
</comment>
<dbReference type="PANTHER" id="PTHR23427:SF2">
    <property type="entry name" value="SURFEIT LOCUS PROTEIN 1"/>
    <property type="match status" value="1"/>
</dbReference>
<keyword evidence="3 6" id="KW-0812">Transmembrane</keyword>
<dbReference type="PANTHER" id="PTHR23427">
    <property type="entry name" value="SURFEIT LOCUS PROTEIN"/>
    <property type="match status" value="1"/>
</dbReference>
<dbReference type="Proteomes" id="UP001388406">
    <property type="component" value="Unassembled WGS sequence"/>
</dbReference>
<dbReference type="Pfam" id="PF02104">
    <property type="entry name" value="SURF1"/>
    <property type="match status" value="1"/>
</dbReference>
<evidence type="ECO:0000256" key="7">
    <source>
        <dbReference type="SAM" id="MobiDB-lite"/>
    </source>
</evidence>
<evidence type="ECO:0000256" key="5">
    <source>
        <dbReference type="ARBA" id="ARBA00023136"/>
    </source>
</evidence>
<organism evidence="8 9">
    <name type="scientific">Arthrobacter nanjingensis</name>
    <dbReference type="NCBI Taxonomy" id="1387716"/>
    <lineage>
        <taxon>Bacteria</taxon>
        <taxon>Bacillati</taxon>
        <taxon>Actinomycetota</taxon>
        <taxon>Actinomycetes</taxon>
        <taxon>Micrococcales</taxon>
        <taxon>Micrococcaceae</taxon>
        <taxon>Arthrobacter</taxon>
    </lineage>
</organism>
<keyword evidence="9" id="KW-1185">Reference proteome</keyword>
<feature type="transmembrane region" description="Helical" evidence="6">
    <location>
        <begin position="12"/>
        <end position="33"/>
    </location>
</feature>
<evidence type="ECO:0000313" key="9">
    <source>
        <dbReference type="Proteomes" id="UP001388406"/>
    </source>
</evidence>
<feature type="compositionally biased region" description="Basic and acidic residues" evidence="7">
    <location>
        <begin position="265"/>
        <end position="284"/>
    </location>
</feature>
<dbReference type="InterPro" id="IPR045214">
    <property type="entry name" value="Surf1/Surf4"/>
</dbReference>